<comment type="caution">
    <text evidence="1">The sequence shown here is derived from an EMBL/GenBank/DDBJ whole genome shotgun (WGS) entry which is preliminary data.</text>
</comment>
<gene>
    <name evidence="1" type="ORF">Pint_25841</name>
</gene>
<keyword evidence="2" id="KW-1185">Reference proteome</keyword>
<accession>A0ACC0YG26</accession>
<dbReference type="EMBL" id="CM047742">
    <property type="protein sequence ID" value="KAJ0035878.1"/>
    <property type="molecule type" value="Genomic_DNA"/>
</dbReference>
<dbReference type="Proteomes" id="UP001163603">
    <property type="component" value="Chromosome 7"/>
</dbReference>
<evidence type="ECO:0000313" key="1">
    <source>
        <dbReference type="EMBL" id="KAJ0035878.1"/>
    </source>
</evidence>
<evidence type="ECO:0000313" key="2">
    <source>
        <dbReference type="Proteomes" id="UP001163603"/>
    </source>
</evidence>
<organism evidence="1 2">
    <name type="scientific">Pistacia integerrima</name>
    <dbReference type="NCBI Taxonomy" id="434235"/>
    <lineage>
        <taxon>Eukaryota</taxon>
        <taxon>Viridiplantae</taxon>
        <taxon>Streptophyta</taxon>
        <taxon>Embryophyta</taxon>
        <taxon>Tracheophyta</taxon>
        <taxon>Spermatophyta</taxon>
        <taxon>Magnoliopsida</taxon>
        <taxon>eudicotyledons</taxon>
        <taxon>Gunneridae</taxon>
        <taxon>Pentapetalae</taxon>
        <taxon>rosids</taxon>
        <taxon>malvids</taxon>
        <taxon>Sapindales</taxon>
        <taxon>Anacardiaceae</taxon>
        <taxon>Pistacia</taxon>
    </lineage>
</organism>
<protein>
    <submittedName>
        <fullName evidence="1">Uncharacterized protein</fullName>
    </submittedName>
</protein>
<name>A0ACC0YG26_9ROSI</name>
<proteinExistence type="predicted"/>
<reference evidence="2" key="1">
    <citation type="journal article" date="2023" name="G3 (Bethesda)">
        <title>Genome assembly and association tests identify interacting loci associated with vigor, precocity, and sex in interspecific pistachio rootstocks.</title>
        <authorList>
            <person name="Palmer W."/>
            <person name="Jacygrad E."/>
            <person name="Sagayaradj S."/>
            <person name="Cavanaugh K."/>
            <person name="Han R."/>
            <person name="Bertier L."/>
            <person name="Beede B."/>
            <person name="Kafkas S."/>
            <person name="Golino D."/>
            <person name="Preece J."/>
            <person name="Michelmore R."/>
        </authorList>
    </citation>
    <scope>NUCLEOTIDE SEQUENCE [LARGE SCALE GENOMIC DNA]</scope>
</reference>
<sequence length="85" mass="9718">MEAISIGSDPNFCFLVGKMKISEGMKCLLDLVEWYKDNLTPESAGRVNEILAYLQSLQRQVVQVTLHANVIWFVIINNWIFLSSQ</sequence>